<accession>A0AAN6DR07</accession>
<evidence type="ECO:0000313" key="2">
    <source>
        <dbReference type="Proteomes" id="UP001203852"/>
    </source>
</evidence>
<dbReference type="Proteomes" id="UP001203852">
    <property type="component" value="Unassembled WGS sequence"/>
</dbReference>
<name>A0AAN6DR07_9EURO</name>
<dbReference type="AlphaFoldDB" id="A0AAN6DR07"/>
<comment type="caution">
    <text evidence="1">The sequence shown here is derived from an EMBL/GenBank/DDBJ whole genome shotgun (WGS) entry which is preliminary data.</text>
</comment>
<dbReference type="EMBL" id="MU404359">
    <property type="protein sequence ID" value="KAI1609724.1"/>
    <property type="molecule type" value="Genomic_DNA"/>
</dbReference>
<organism evidence="1 2">
    <name type="scientific">Exophiala viscosa</name>
    <dbReference type="NCBI Taxonomy" id="2486360"/>
    <lineage>
        <taxon>Eukaryota</taxon>
        <taxon>Fungi</taxon>
        <taxon>Dikarya</taxon>
        <taxon>Ascomycota</taxon>
        <taxon>Pezizomycotina</taxon>
        <taxon>Eurotiomycetes</taxon>
        <taxon>Chaetothyriomycetidae</taxon>
        <taxon>Chaetothyriales</taxon>
        <taxon>Herpotrichiellaceae</taxon>
        <taxon>Exophiala</taxon>
    </lineage>
</organism>
<proteinExistence type="predicted"/>
<evidence type="ECO:0000313" key="1">
    <source>
        <dbReference type="EMBL" id="KAI1609724.1"/>
    </source>
</evidence>
<gene>
    <name evidence="1" type="ORF">EDD36DRAFT_55221</name>
</gene>
<keyword evidence="2" id="KW-1185">Reference proteome</keyword>
<protein>
    <submittedName>
        <fullName evidence="1">Uncharacterized protein</fullName>
    </submittedName>
</protein>
<sequence length="204" mass="22905">MAARRSKVTQAKCHRSLSKTNLSKEFSTFVASKPSMTANVVGHLEWTVIGTRHSLRVFVQLLGISQAFVNQQAVREKLTQDHRIGPECNGRIRRAAGHPPLGRFVEGPLRVLWRVAPCFWIPPSAFPQQTAGNFRQGADGNFGGCPAHQTSLSKARECPVSTEVRRRMSWRWFRTLILFFLPRSRNHGYVLGSIPGLWRTSVSG</sequence>
<reference evidence="1" key="1">
    <citation type="journal article" date="2022" name="bioRxiv">
        <title>Deciphering the potential niche of two novel black yeast fungi from a biological soil crust based on their genomes, phenotypes, and melanin regulation.</title>
        <authorList>
            <consortium name="DOE Joint Genome Institute"/>
            <person name="Carr E.C."/>
            <person name="Barton Q."/>
            <person name="Grambo S."/>
            <person name="Sullivan M."/>
            <person name="Renfro C.M."/>
            <person name="Kuo A."/>
            <person name="Pangilinan J."/>
            <person name="Lipzen A."/>
            <person name="Keymanesh K."/>
            <person name="Savage E."/>
            <person name="Barry K."/>
            <person name="Grigoriev I.V."/>
            <person name="Riekhof W.R."/>
            <person name="Harris S.S."/>
        </authorList>
    </citation>
    <scope>NUCLEOTIDE SEQUENCE</scope>
    <source>
        <strain evidence="1">JF 03-4F</strain>
    </source>
</reference>